<keyword evidence="1" id="KW-0472">Membrane</keyword>
<protein>
    <submittedName>
        <fullName evidence="2">Uncharacterized protein</fullName>
    </submittedName>
</protein>
<evidence type="ECO:0000313" key="2">
    <source>
        <dbReference type="EMBL" id="MDB8745110.1"/>
    </source>
</evidence>
<feature type="transmembrane region" description="Helical" evidence="1">
    <location>
        <begin position="54"/>
        <end position="74"/>
    </location>
</feature>
<organism evidence="2 3">
    <name type="scientific">Ruminococcus bicirculans</name>
    <name type="common">ex Wegman et al. 2014</name>
    <dbReference type="NCBI Taxonomy" id="1160721"/>
    <lineage>
        <taxon>Bacteria</taxon>
        <taxon>Bacillati</taxon>
        <taxon>Bacillota</taxon>
        <taxon>Clostridia</taxon>
        <taxon>Eubacteriales</taxon>
        <taxon>Oscillospiraceae</taxon>
        <taxon>Ruminococcus</taxon>
    </lineage>
</organism>
<evidence type="ECO:0000313" key="3">
    <source>
        <dbReference type="Proteomes" id="UP001211015"/>
    </source>
</evidence>
<reference evidence="2" key="1">
    <citation type="submission" date="2023-01" db="EMBL/GenBank/DDBJ databases">
        <title>Human gut microbiome strain richness.</title>
        <authorList>
            <person name="Chen-Liaw A."/>
        </authorList>
    </citation>
    <scope>NUCLEOTIDE SEQUENCE</scope>
    <source>
        <strain evidence="2">1001275st1_F4_1001275B_160808</strain>
    </source>
</reference>
<feature type="transmembrane region" description="Helical" evidence="1">
    <location>
        <begin position="181"/>
        <end position="199"/>
    </location>
</feature>
<dbReference type="RefSeq" id="WP_177523381.1">
    <property type="nucleotide sequence ID" value="NZ_JADNGL010000012.1"/>
</dbReference>
<dbReference type="EMBL" id="JAQMLV010000010">
    <property type="protein sequence ID" value="MDB8745110.1"/>
    <property type="molecule type" value="Genomic_DNA"/>
</dbReference>
<comment type="caution">
    <text evidence="2">The sequence shown here is derived from an EMBL/GenBank/DDBJ whole genome shotgun (WGS) entry which is preliminary data.</text>
</comment>
<evidence type="ECO:0000256" key="1">
    <source>
        <dbReference type="SAM" id="Phobius"/>
    </source>
</evidence>
<name>A0AAW6EDI6_9FIRM</name>
<keyword evidence="1" id="KW-0812">Transmembrane</keyword>
<keyword evidence="1" id="KW-1133">Transmembrane helix</keyword>
<gene>
    <name evidence="2" type="ORF">PNU62_08795</name>
</gene>
<dbReference type="Proteomes" id="UP001211015">
    <property type="component" value="Unassembled WGS sequence"/>
</dbReference>
<feature type="transmembrane region" description="Helical" evidence="1">
    <location>
        <begin position="12"/>
        <end position="34"/>
    </location>
</feature>
<accession>A0AAW6EDI6</accession>
<proteinExistence type="predicted"/>
<sequence length="221" mass="25873">MNAMLDNILSRLGIYDLMGVLYTGTIISVTLWFINSVFDIVNLQFQALDVNGTFLFIVISYFLGLVFQEVGSFISKSIFFRKNKLLHIAMRSKENDPYLMSEAEMKLLKKKLKEERGYENNNADISYIYNYCKSYCFEHCDVSLIDKDQSIAAMSRSLSVFFSVLSVLIIIAVFLSDSIRYIWLVPTSMFLSVLMFIRFRRFTIIRYVRILRAYLYQKGRE</sequence>
<dbReference type="AlphaFoldDB" id="A0AAW6EDI6"/>
<feature type="transmembrane region" description="Helical" evidence="1">
    <location>
        <begin position="157"/>
        <end position="175"/>
    </location>
</feature>